<accession>A0A7C8YPD3</accession>
<organism evidence="1">
    <name type="scientific">Opuntia streptacantha</name>
    <name type="common">Prickly pear cactus</name>
    <name type="synonym">Opuntia cardona</name>
    <dbReference type="NCBI Taxonomy" id="393608"/>
    <lineage>
        <taxon>Eukaryota</taxon>
        <taxon>Viridiplantae</taxon>
        <taxon>Streptophyta</taxon>
        <taxon>Embryophyta</taxon>
        <taxon>Tracheophyta</taxon>
        <taxon>Spermatophyta</taxon>
        <taxon>Magnoliopsida</taxon>
        <taxon>eudicotyledons</taxon>
        <taxon>Gunneridae</taxon>
        <taxon>Pentapetalae</taxon>
        <taxon>Caryophyllales</taxon>
        <taxon>Cactineae</taxon>
        <taxon>Cactaceae</taxon>
        <taxon>Opuntioideae</taxon>
        <taxon>Opuntia</taxon>
    </lineage>
</organism>
<dbReference type="AlphaFoldDB" id="A0A7C8YPD3"/>
<name>A0A7C8YPD3_OPUST</name>
<proteinExistence type="predicted"/>
<reference evidence="1" key="2">
    <citation type="submission" date="2020-07" db="EMBL/GenBank/DDBJ databases">
        <authorList>
            <person name="Vera ALvarez R."/>
            <person name="Arias-Moreno D.M."/>
            <person name="Jimenez-Jacinto V."/>
            <person name="Jimenez-Bremont J.F."/>
            <person name="Swaminathan K."/>
            <person name="Moose S.P."/>
            <person name="Guerrero-Gonzalez M.L."/>
            <person name="Marino-Ramirez L."/>
            <person name="Landsman D."/>
            <person name="Rodriguez-Kessler M."/>
            <person name="Delgado-Sanchez P."/>
        </authorList>
    </citation>
    <scope>NUCLEOTIDE SEQUENCE</scope>
    <source>
        <tissue evidence="1">Cladode</tissue>
    </source>
</reference>
<dbReference type="EMBL" id="GISG01041269">
    <property type="protein sequence ID" value="MBA4622971.1"/>
    <property type="molecule type" value="Transcribed_RNA"/>
</dbReference>
<sequence length="115" mass="12483">MSRCRQSPPVIFVWSAPRRRLSGARRAEIRRSRRVFRVTVFGGVGRKLPPLVGRSYPGHSPVNTLGVAAFSSWAPLVTVSTTLALLSLFRSPVPVAGSVFVIHPAQPQPKLDSGP</sequence>
<evidence type="ECO:0000313" key="1">
    <source>
        <dbReference type="EMBL" id="MBA4622971.1"/>
    </source>
</evidence>
<reference evidence="1" key="1">
    <citation type="journal article" date="2013" name="J. Plant Res.">
        <title>Effect of fungi and light on seed germination of three Opuntia species from semiarid lands of central Mexico.</title>
        <authorList>
            <person name="Delgado-Sanchez P."/>
            <person name="Jimenez-Bremont J.F."/>
            <person name="Guerrero-Gonzalez Mde L."/>
            <person name="Flores J."/>
        </authorList>
    </citation>
    <scope>NUCLEOTIDE SEQUENCE</scope>
    <source>
        <tissue evidence="1">Cladode</tissue>
    </source>
</reference>
<protein>
    <submittedName>
        <fullName evidence="1">Uncharacterized protein</fullName>
    </submittedName>
</protein>